<dbReference type="PROSITE" id="PS50106">
    <property type="entry name" value="PDZ"/>
    <property type="match status" value="1"/>
</dbReference>
<dbReference type="PANTHER" id="PTHR23348:SF16">
    <property type="entry name" value="LEUCINE RICH REPEAT FAMILY PROTEIN"/>
    <property type="match status" value="1"/>
</dbReference>
<dbReference type="InterPro" id="IPR052082">
    <property type="entry name" value="Myelin_sheath_structural"/>
</dbReference>
<feature type="region of interest" description="Disordered" evidence="3">
    <location>
        <begin position="679"/>
        <end position="703"/>
    </location>
</feature>
<feature type="compositionally biased region" description="Basic and acidic residues" evidence="3">
    <location>
        <begin position="4176"/>
        <end position="4196"/>
    </location>
</feature>
<evidence type="ECO:0000313" key="5">
    <source>
        <dbReference type="EMBL" id="KAK2852723.1"/>
    </source>
</evidence>
<feature type="compositionally biased region" description="Basic and acidic residues" evidence="3">
    <location>
        <begin position="249"/>
        <end position="260"/>
    </location>
</feature>
<name>A0AA88N6A7_TACVA</name>
<comment type="subcellular location">
    <subcellularLocation>
        <location evidence="1">Nucleus</location>
    </subcellularLocation>
</comment>
<dbReference type="GO" id="GO:0005634">
    <property type="term" value="C:nucleus"/>
    <property type="evidence" value="ECO:0007669"/>
    <property type="project" value="UniProtKB-SubCell"/>
</dbReference>
<feature type="compositionally biased region" description="Basic and acidic residues" evidence="3">
    <location>
        <begin position="302"/>
        <end position="312"/>
    </location>
</feature>
<feature type="compositionally biased region" description="Basic and acidic residues" evidence="3">
    <location>
        <begin position="4133"/>
        <end position="4142"/>
    </location>
</feature>
<dbReference type="InterPro" id="IPR001478">
    <property type="entry name" value="PDZ"/>
</dbReference>
<sequence length="4435" mass="485908">MCDCFHLAFPNWHAPAAGAGRRLTGPEQDVEEDSVCAEPEILESERPRPQGSSPIEEFPIEKQAEDDISDLAHKSGSNKKSRKAGFGALFDKRTSDKMNEAEDMQSGESEMIVKTVKEACVEGLVVTGGGKEGIFIKEVKVDSPASKHLGVKEGDQILSATVYFDNVSYEDALKILEHAQPYKMEFCLRRQVEPTIPENAEIIHPKEKDQGSPTMRSQRKIKKQQERISWPKFPSFGKGPRVQFKRSHSTSEAEEHRKLEMSPPTSDTESPLKSPLKCADGKDKKKKHKVHLKVKMKGHRSKSVEEAQSNEKELVCDNQQVDDILEEKIPEGHEEKMIEISQVLDRSENKVSPKTVNDNAFQSVSVMELHEAHLISLGNTLKTTDISVALAEEGKIESSEMKVRFPQIKKPDVGTESHADNVLLSQTGVEISQLDNDISKEEIGKGSSEKQMESGNAELLMPNIDIDVGVTRTSVRVGNEKQRKEKSVFENESYGIRTRGPLADIATSKTHFVSTVNGLQFMSPKMSDEHAVDKDIPLVKSSKLPTQTNDFILADLAQRTESEFKLPKVDHFKFATHELIKKTEVEQIRTHLPKREDIEIPGMENKETKPSLKTPEIKVPKIEKMINITKERVIQDPQTDEEFNVEDVKVAVSKFPAFKLPEGDITGVLVQREIEMKSDKSTLTPRGSPHKISITSTDSGTIMPKTKVGEEMSQASHAADKNRGIKIPEVDLTYIDEQTSTPVIKIAYTPPQKTDYGRFGDLNFKLPKREDIEIPGMEAIKESNLLCTADLDQKCHEKKSKKSKITVEGSESAKPDTQSPDFSTELPKKYSSKIDTGEPKIHEKQKFKTPNIGEFENIDVQIQESKILEDNMDLPQKTETKFNTKFKIPSTTLPESGTKVPVEEVDISAVDVKVKVAGKKLPENKIKLSDEASLTYLDGTDANKDGLSDCGYGRAQDTETEGQGRKFKLPKFELSFPEVKAPRIICTSKKDDESSVSEEYGKVPVVHSPKAEPSTVKHEVSGDLPDTGTEITEVKIKRPGFSFPRFGISKSEHAPSAANVTSVDMSLSEGHTQMDNLNTNITISVKDGNQKDTTKFASPTKFKIPSIKFPNFGVKAKATMETSDVAVDIKGPDISLPHTEPILVDIKEPDVDKQKESVSTQFINTDIQSEAKGSNFKFGVSLPEVKGQQINISSNKAEIDISVPKAKVEMHPPDVEVQGVSAERKADLPEVDSKDLELKMKMPGFSFPKIELSKSEVKAPKGDVSLPNIEVSLPEGSTEIERPSTDLDLSMEYAEQKDPTKFKLPSVNFPKLRTKGPKASVEVSDVDANVKGPEICFPGAEMKLKVEPLSVDIKGPDAVKELEPFSVEMKDQDIQMKEQGSKFKLPNFGISLPEIKGPKIDIRSDKAKIDISVPKAKVEMHPPDVEVQVVTAEMKADLPEVDSKGLELKMKTPGLSFPKIELSRSEVKASEGDVSLPNVDVSLPEGSMEIDQPTTDVTIPDVEQKDQSMFGSPTKFKLPSINLPNFGIKGPKTSVELSDVDVEVKGPEINLPEAEMKLSAEPLSVDIKGLDADKELEPFSVEMKDQDIQMKEQGSKFKLPNFGISLPEIKGPKIDISSNKAEIDISVPKAKVEMHPPDVEVQGVTAEIKADLPEVDSKGLDLKMKMPGFSFPKIELSRSEVKAPEADVSLPNVDVSLPEGSMEIDQPTTDVTIPDVEKKGRSKFGSPTKFKLPSINFPKFGTKGPKASVDLPDVDVEVKGPEINHPEAEIKLSAEPLSIDIKGPDADKELKPLSVEMKDQDIQMKEQGSKFKLPKFGISLPEIKGPKIDISADKAEIDISVPKAKVEMHPPDVEVQGVTAEIKADLPEVDSKGLDLKMKTPGFSFPKIELSRSEVKAPEGDASLRNVDVSLPEGSMEIDQPTTDVIIPDVEKKGRSKFGSPTKFKLPSINFPKFGTKGPKASVDLPDVDVEVKGPEINLPEAEMKLSAEPLSVDIKGPDADKELEPFSVEIKNQDIQMKEQGSKFKLPNFGINLPEIKGPKIDISSNKAEIDISVPKAKVEMHPPDVEVQGVTAEIKADLPEVDSKGLDLKMKTPGFSFPKIELSRSEVKAPEGDASLRNVDVSLPEGSMEIDQPTTDVTIPDVEKKGRSMFGSPTKFKLPSINFPKFGTKGPKASVDLPDVDVEVKGPEINLPEAEMKLTVEPLSVDIKGPDADKELKSVSLEMKDQDIQMKEQGITFKLPKFGISLPEVKGPKIDISADKAEMDISVPKAKVEMHPPDVEEQGVTAEIKADLHEADSKGLELKMKTPGFSFPKIQLGRSEVKAPEGDVSLPKVDVSLPEGSMEIDQPTTDVTIPDVEQKDRSMFGSPTKFKLPSINLPNFGIKGPKTSVELSDVDVEVKGPEINLPEAEMKLSAEPLSVDIKGPDADKELEPFSVEMKDQDIQMKEQGSKFKLPNFGISLPEIKGPKIDISSNKAEIDISVPKAKVEMHPPDVEVQGVTAEIKADLPEVDSKGLDLKMKMPGFSFPKIELSRSEVKAPEGDASLPNVDVSLPEESMEIEQPTTDVTIPDVEKKGRSKFGSPTKFKLPSISFPKFGTKGPKASVDLPDVEVEVKGPEINLPEAEMKLTVEPLSLDIKGPDADKELKPVSLEMKDQDIQMKEQGSKFKLPKFGISLPEVKGPKIGISADKAEMDISVPKAKVEMHPPDVEVQGVTAEIKANLPESDSKGLDLKMKTPGFSFPKIELSRSEVKSPEGDVSLPNVDVSLPEGSMEIDQPTTDVTIPDVEKKGRSKFGSPTKFKLPSINFPKFGTKGPKASVDLPDVDVEVKGPEINLPEAEMKLSAEPLSVDIKGPDADKEFKPVSVEVKDQDIQMKEQGSKFKLPNFGISLPEIKGPKIDISSNKAEIDISVPKAKVEMHPPDVEVQGVTAEIKADLPEVDSKGLDLKMKTPGFSFPKIELSRSEVKAPEGDASLRNVDVSLPEGSMEIDQPTTDVTIPDVEKKGRSKFGSPTKFKLPSINFPKFGTKGPKASVDLPDVDVEVKGPEINLPEAEMKLTVEPLSVDIKGPDADKELKSVSLEMKDQDIQMKEQGITFKLPKFGISLPEVKGPKIDISADKAEMDISVPKAKVEMHPPDVEVQGVTAEIKADLPEADSKGLELKMKTPGFSFPKIELGRSEVKAPEGDVSLPKVDVSLPEGSMEIDQPTTDVTIPDVEKKGRSKFGSPTKFKLPSINLPKFGTKGPKASVDLPDVDVEVKGPEINLSEAEMKLSAEPLSVDIKGPDADKEFKPVSVEVKDQDIQIKEQGFKFKLPKFGISLPEVKGPKIDISADKAEMDISIPKAKVEMHPPDVEVQGVTAEIKANLPETDSKDLDLKMKMPGFSFPKIELSRSEVKAPEGDVSLPNVDVSLLEGSMEIDQPTTDVTIPDVEKKGRSKFGSPTKFKLPSINFPKFGTKGPKASVDLPDVDVEVKGPEINLPEGEMKLNVEPLSVDIKGPDADKELKPFSVEVKDQDIQMKEQGSKFKLPKFGISLPEVKGPKIDTSSDKAEIDISIPKSKIEMHPPDVEVQGVTAEIKADLPEVDSKVLELKMKTPGFSFPKIELSRSEVKAPEGNVSLPKVDVSLPEGSMEIDQPTTDVTIPDVEKKGRSKFGSPTKFKLPSINLPKFGTKGPKASVEVSDLDVDVKGPEINLPETQIKLPAESLSVGIKGPDADKELKPVSVEVKDQDIQMKEQGIKFKLPKFEFSLPEIKGPKLYGTSDKAEIDISVPKAQVEVHPPNVEVQGVTAEMIADLPEVDSKYTEVKMKTPVLSFPGIGFGKPEVKLPEDNASLPNVDVSLPEGSMEIDQPSLDVTISDVEQKGRSKFGSPTKFKLPSISFPKFGTKGPKASVEVSDVDVDVIKPARSLPHAEIKLSAEPLSVNIKGPELDKEIKSVSLEMKDQDIKTKEQGSKFKLPKFGISLSEVKEPKFDVTSDKADIDISVPKAQVEVYPPNVEVEGVTAEVKAHLPEVDGVKCIKSDSKTNNEVAKAELDSQEGKCGNEDTAVDNNALDVILEPTQKYTEGVKMSSKFILPTLGDVFSGFEVEFNVPTFDEIEETKKKFSDPLKHEHNIAVGGRLATESVSKHENGGTQEKSATDQNKDSGQKQTQPENSDWFRFPKLPSPTKDNEKITFQLQNKTEHSPQTDNESRKSFTRDTRDIDEDNVSPTLSLSSSDAFADVSSALTSERMGLSLTSPTKVKVKYSEPTANAEVTDIHGDIITSTARTEIISMAPHQPEKVNIPFSSETSSSSVDTLKQMSGHIVVSNVQSVSKTEHATILTKVDTQTLPPEKATDSMFSVEETIMRTGHTIVEKHVVKEIFGDDKEKIFVTQRIQVYEGDSTEPISDDTASSIQKLRDSVHTEKIRFFEEAESSQTILMTTETLLRHADSSTDENEGK</sequence>
<keyword evidence="6" id="KW-1185">Reference proteome</keyword>
<dbReference type="SMART" id="SM00228">
    <property type="entry name" value="PDZ"/>
    <property type="match status" value="1"/>
</dbReference>
<dbReference type="PANTHER" id="PTHR23348">
    <property type="entry name" value="PERIAXIN/AHNAK"/>
    <property type="match status" value="1"/>
</dbReference>
<gene>
    <name evidence="5" type="ORF">Q7C36_007924</name>
</gene>
<proteinExistence type="predicted"/>
<dbReference type="EMBL" id="JAVHJS010000007">
    <property type="protein sequence ID" value="KAK2852723.1"/>
    <property type="molecule type" value="Genomic_DNA"/>
</dbReference>
<dbReference type="Proteomes" id="UP001187315">
    <property type="component" value="Unassembled WGS sequence"/>
</dbReference>
<feature type="domain" description="PDZ" evidence="4">
    <location>
        <begin position="110"/>
        <end position="179"/>
    </location>
</feature>
<feature type="compositionally biased region" description="Basic and acidic residues" evidence="3">
    <location>
        <begin position="59"/>
        <end position="73"/>
    </location>
</feature>
<dbReference type="GO" id="GO:0043484">
    <property type="term" value="P:regulation of RNA splicing"/>
    <property type="evidence" value="ECO:0007669"/>
    <property type="project" value="TreeGrafter"/>
</dbReference>
<reference evidence="5" key="1">
    <citation type="submission" date="2023-08" db="EMBL/GenBank/DDBJ databases">
        <title>Pelteobagrus vachellii genome.</title>
        <authorList>
            <person name="Liu H."/>
        </authorList>
    </citation>
    <scope>NUCLEOTIDE SEQUENCE</scope>
    <source>
        <strain evidence="5">PRFRI_2022a</strain>
        <tissue evidence="5">Muscle</tissue>
    </source>
</reference>
<feature type="region of interest" description="Disordered" evidence="3">
    <location>
        <begin position="198"/>
        <end position="312"/>
    </location>
</feature>
<feature type="region of interest" description="Disordered" evidence="3">
    <location>
        <begin position="4110"/>
        <end position="4209"/>
    </location>
</feature>
<dbReference type="InterPro" id="IPR036034">
    <property type="entry name" value="PDZ_sf"/>
</dbReference>
<evidence type="ECO:0000256" key="1">
    <source>
        <dbReference type="ARBA" id="ARBA00004123"/>
    </source>
</evidence>
<keyword evidence="2" id="KW-0539">Nucleus</keyword>
<accession>A0AA88N6A7</accession>
<feature type="region of interest" description="Disordered" evidence="3">
    <location>
        <begin position="1008"/>
        <end position="1027"/>
    </location>
</feature>
<organism evidence="5 6">
    <name type="scientific">Tachysurus vachellii</name>
    <name type="common">Darkbarbel catfish</name>
    <name type="synonym">Pelteobagrus vachellii</name>
    <dbReference type="NCBI Taxonomy" id="175792"/>
    <lineage>
        <taxon>Eukaryota</taxon>
        <taxon>Metazoa</taxon>
        <taxon>Chordata</taxon>
        <taxon>Craniata</taxon>
        <taxon>Vertebrata</taxon>
        <taxon>Euteleostomi</taxon>
        <taxon>Actinopterygii</taxon>
        <taxon>Neopterygii</taxon>
        <taxon>Teleostei</taxon>
        <taxon>Ostariophysi</taxon>
        <taxon>Siluriformes</taxon>
        <taxon>Bagridae</taxon>
        <taxon>Tachysurus</taxon>
    </lineage>
</organism>
<evidence type="ECO:0000256" key="3">
    <source>
        <dbReference type="SAM" id="MobiDB-lite"/>
    </source>
</evidence>
<comment type="caution">
    <text evidence="5">The sequence shown here is derived from an EMBL/GenBank/DDBJ whole genome shotgun (WGS) entry which is preliminary data.</text>
</comment>
<dbReference type="Gene3D" id="2.30.42.10">
    <property type="match status" value="1"/>
</dbReference>
<dbReference type="GO" id="GO:0005737">
    <property type="term" value="C:cytoplasm"/>
    <property type="evidence" value="ECO:0007669"/>
    <property type="project" value="TreeGrafter"/>
</dbReference>
<feature type="region of interest" description="Disordered" evidence="3">
    <location>
        <begin position="798"/>
        <end position="835"/>
    </location>
</feature>
<feature type="region of interest" description="Disordered" evidence="3">
    <location>
        <begin position="16"/>
        <end position="82"/>
    </location>
</feature>
<evidence type="ECO:0000256" key="2">
    <source>
        <dbReference type="ARBA" id="ARBA00023242"/>
    </source>
</evidence>
<evidence type="ECO:0000313" key="6">
    <source>
        <dbReference type="Proteomes" id="UP001187315"/>
    </source>
</evidence>
<feature type="compositionally biased region" description="Basic and acidic residues" evidence="3">
    <location>
        <begin position="201"/>
        <end position="210"/>
    </location>
</feature>
<feature type="compositionally biased region" description="Basic residues" evidence="3">
    <location>
        <begin position="284"/>
        <end position="301"/>
    </location>
</feature>
<evidence type="ECO:0000259" key="4">
    <source>
        <dbReference type="PROSITE" id="PS50106"/>
    </source>
</evidence>
<dbReference type="SUPFAM" id="SSF50156">
    <property type="entry name" value="PDZ domain-like"/>
    <property type="match status" value="1"/>
</dbReference>
<feature type="region of interest" description="Disordered" evidence="3">
    <location>
        <begin position="2747"/>
        <end position="2777"/>
    </location>
</feature>
<protein>
    <recommendedName>
        <fullName evidence="4">PDZ domain-containing protein</fullName>
    </recommendedName>
</protein>